<protein>
    <submittedName>
        <fullName evidence="2">6-bladed beta-propeller</fullName>
    </submittedName>
</protein>
<evidence type="ECO:0000313" key="3">
    <source>
        <dbReference type="Proteomes" id="UP000256321"/>
    </source>
</evidence>
<dbReference type="Pfam" id="PF17170">
    <property type="entry name" value="DUF5128"/>
    <property type="match status" value="1"/>
</dbReference>
<dbReference type="Proteomes" id="UP000629596">
    <property type="component" value="Unassembled WGS sequence"/>
</dbReference>
<organism evidence="2 3">
    <name type="scientific">Parabacteroides acidifaciens</name>
    <dbReference type="NCBI Taxonomy" id="2290935"/>
    <lineage>
        <taxon>Bacteria</taxon>
        <taxon>Pseudomonadati</taxon>
        <taxon>Bacteroidota</taxon>
        <taxon>Bacteroidia</taxon>
        <taxon>Bacteroidales</taxon>
        <taxon>Tannerellaceae</taxon>
        <taxon>Parabacteroides</taxon>
    </lineage>
</organism>
<dbReference type="PROSITE" id="PS51257">
    <property type="entry name" value="PROKAR_LIPOPROTEIN"/>
    <property type="match status" value="1"/>
</dbReference>
<reference evidence="2 3" key="1">
    <citation type="submission" date="2018-07" db="EMBL/GenBank/DDBJ databases">
        <title>Parabacteroides acidifaciens nov. sp., isolated from human feces.</title>
        <authorList>
            <person name="Wang Y.J."/>
        </authorList>
    </citation>
    <scope>NUCLEOTIDE SEQUENCE [LARGE SCALE GENOMIC DNA]</scope>
    <source>
        <strain evidence="2 3">426-9</strain>
    </source>
</reference>
<dbReference type="AlphaFoldDB" id="A0A3D8HJ15"/>
<sequence length="359" mass="41100">MNKWIILLCGALAGCQISPKKEADGNACQTINLATVLDREPTGIKLDEWAKDVRFIPLETTDSVLLNAYIPQLVYFQDKLVIYNNEKIYLFNPEGKFIRMIGNKGEGPEEFLAAGNLSVDEEGIHIEDYCKWIKTYGWDGKWKRTTSVPANIHIQEVLPLPDGRNIGYVQNISGKEPTRMYLFRDSTVLDSIPYARSFEPGEIKMVFYSECKAFSTPSGDYVKEMFNDTIYRITKENTLVPRWVVDAGQYKMPEGGRYQLQDPRNSLFQEKKAAHISVVGNSNGLLYLTANLNGKSYLVCYDEKDRITESVKLPYPEHSFEFKEENTFVPRFVSEDSRYLIGYEAQENDENPVIILAER</sequence>
<dbReference type="EMBL" id="QREV01000002">
    <property type="protein sequence ID" value="RDU50975.1"/>
    <property type="molecule type" value="Genomic_DNA"/>
</dbReference>
<gene>
    <name evidence="2" type="ORF">DWU89_01280</name>
    <name evidence="1" type="ORF">H8784_01260</name>
</gene>
<evidence type="ECO:0000313" key="2">
    <source>
        <dbReference type="EMBL" id="RDU50975.1"/>
    </source>
</evidence>
<comment type="caution">
    <text evidence="2">The sequence shown here is derived from an EMBL/GenBank/DDBJ whole genome shotgun (WGS) entry which is preliminary data.</text>
</comment>
<name>A0A3D8HJ15_9BACT</name>
<reference evidence="1 4" key="2">
    <citation type="submission" date="2020-08" db="EMBL/GenBank/DDBJ databases">
        <title>Genome public.</title>
        <authorList>
            <person name="Liu C."/>
            <person name="Sun Q."/>
        </authorList>
    </citation>
    <scope>NUCLEOTIDE SEQUENCE [LARGE SCALE GENOMIC DNA]</scope>
    <source>
        <strain evidence="1 4">426_9</strain>
    </source>
</reference>
<accession>A0A3D8HJ15</accession>
<dbReference type="RefSeq" id="WP_115497885.1">
    <property type="nucleotide sequence ID" value="NZ_JACRTI010000002.1"/>
</dbReference>
<keyword evidence="4" id="KW-1185">Reference proteome</keyword>
<dbReference type="Proteomes" id="UP000256321">
    <property type="component" value="Unassembled WGS sequence"/>
</dbReference>
<proteinExistence type="predicted"/>
<evidence type="ECO:0000313" key="1">
    <source>
        <dbReference type="EMBL" id="MBC8600345.1"/>
    </source>
</evidence>
<evidence type="ECO:0000313" key="4">
    <source>
        <dbReference type="Proteomes" id="UP000629596"/>
    </source>
</evidence>
<dbReference type="EMBL" id="JACRTI010000002">
    <property type="protein sequence ID" value="MBC8600345.1"/>
    <property type="molecule type" value="Genomic_DNA"/>
</dbReference>